<keyword evidence="1" id="KW-0175">Coiled coil</keyword>
<organism evidence="5 6">
    <name type="scientific">Roseiconus lacunae</name>
    <dbReference type="NCBI Taxonomy" id="2605694"/>
    <lineage>
        <taxon>Bacteria</taxon>
        <taxon>Pseudomonadati</taxon>
        <taxon>Planctomycetota</taxon>
        <taxon>Planctomycetia</taxon>
        <taxon>Pirellulales</taxon>
        <taxon>Pirellulaceae</taxon>
        <taxon>Roseiconus</taxon>
    </lineage>
</organism>
<dbReference type="SUPFAM" id="SSF46626">
    <property type="entry name" value="Cytochrome c"/>
    <property type="match status" value="1"/>
</dbReference>
<dbReference type="InterPro" id="IPR019734">
    <property type="entry name" value="TPR_rpt"/>
</dbReference>
<evidence type="ECO:0000313" key="6">
    <source>
        <dbReference type="Proteomes" id="UP001239462"/>
    </source>
</evidence>
<dbReference type="EMBL" id="JASZZN010000001">
    <property type="protein sequence ID" value="MDM4014177.1"/>
    <property type="molecule type" value="Genomic_DNA"/>
</dbReference>
<dbReference type="InterPro" id="IPR007131">
    <property type="entry name" value="SHD1"/>
</dbReference>
<feature type="domain" description="SLA1 homology" evidence="3">
    <location>
        <begin position="23"/>
        <end position="76"/>
    </location>
</feature>
<dbReference type="Gene3D" id="1.25.40.10">
    <property type="entry name" value="Tetratricopeptide repeat domain"/>
    <property type="match status" value="1"/>
</dbReference>
<dbReference type="Pfam" id="PF07635">
    <property type="entry name" value="PSCyt1"/>
    <property type="match status" value="1"/>
</dbReference>
<evidence type="ECO:0000256" key="2">
    <source>
        <dbReference type="SAM" id="MobiDB-lite"/>
    </source>
</evidence>
<evidence type="ECO:0000259" key="3">
    <source>
        <dbReference type="Pfam" id="PF03983"/>
    </source>
</evidence>
<reference evidence="5 6" key="1">
    <citation type="submission" date="2023-06" db="EMBL/GenBank/DDBJ databases">
        <title>Roseiconus lacunae JC819 isolated from Gulf of Mannar region, Tamil Nadu.</title>
        <authorList>
            <person name="Pk S."/>
            <person name="Ch S."/>
            <person name="Ch V.R."/>
        </authorList>
    </citation>
    <scope>NUCLEOTIDE SEQUENCE [LARGE SCALE GENOMIC DNA]</scope>
    <source>
        <strain evidence="5 6">JC819</strain>
    </source>
</reference>
<keyword evidence="6" id="KW-1185">Reference proteome</keyword>
<protein>
    <submittedName>
        <fullName evidence="5">SHD1 domain-containing protein</fullName>
    </submittedName>
</protein>
<gene>
    <name evidence="5" type="ORF">QTN89_01960</name>
</gene>
<feature type="region of interest" description="Disordered" evidence="2">
    <location>
        <begin position="72"/>
        <end position="100"/>
    </location>
</feature>
<evidence type="ECO:0000313" key="5">
    <source>
        <dbReference type="EMBL" id="MDM4014177.1"/>
    </source>
</evidence>
<name>A0ABT7PCH2_9BACT</name>
<dbReference type="InterPro" id="IPR011429">
    <property type="entry name" value="Cyt_c_Planctomycete-type"/>
</dbReference>
<feature type="domain" description="Cytochrome C Planctomycete-type" evidence="4">
    <location>
        <begin position="112"/>
        <end position="166"/>
    </location>
</feature>
<evidence type="ECO:0000259" key="4">
    <source>
        <dbReference type="Pfam" id="PF07635"/>
    </source>
</evidence>
<proteinExistence type="predicted"/>
<dbReference type="Proteomes" id="UP001239462">
    <property type="component" value="Unassembled WGS sequence"/>
</dbReference>
<sequence length="1381" mass="153582">MRLWLMFALMTLAFSFRSIAVGREWIDLTGKHRVEAELVAVRGQTVILERADGRIVSLPIDRLSRSDQAFLRKKQSELSPESSETDSDGGQAAPPKDASSPSAAMAVLKKYCHRCHGLNQSDEGGFDSVLDRDQLVTSGMITARNEAKSPLFQRLISQDSPMPPEGEPAPSEHEIAVIRNWIRGGAAPVESNRPSRLTTHEMVFKQIALDLQKLAAADRSFVRYFSIVNLANAGMPKKGQAIYRSALAKLINSLSWNRRLASLDPVDRDEHVFRIDLRDLGWTSKDWDEILSSHPHGVVPDGTDAAMVLKATETEMPIVRADWFLHVASRPPLYHSLAQIPSSDKRLEELLRVDVLQNIKDGRVVRAGFSRSGVSQNNRMIERHESVFGAYWKSYDFAGNTGRKNLFQNPLGPGVSAGTFAHDGGEIIFQLPNGMLGFMLTDHVGGRIDRGPINIVSDPRQGDKTVINGVSCMSCHFGGFIQKTDEVRRQVLANRNVYPKANEILALYQEPAMMARSMQQDTRLYLDALASDEIGIQNPTLAGEPIQMTSRRYQREVNLNTAAAELGIAARQLQRELAGMKDENLARILGALKVPGGVVKRETFDQTYAALASVLGIGKLTGTASRIAAIVRPSARREGNRPGVAGEWAFAFNRGKQHLDAKEWNQAQEQLELAASLAPDAALRATIFQMLVQIYERGESFDDLLEAHLAIIDAQSNPTNIEFSISNLFRSAKAFADRSPVSQHAWQEKMVYKLQVTLPESISNQIDAKLQNRLSRNESDAIALRTLKFLVDRIHEDPDRKLEVFAKLYELNGDALDATEKLALAQLQIDRGDARQGALLLGDLATSKPPEERLRLRLIEAKAWTKVSDAEKAKQTLLRAKREVEGTSTKVSLHYLIELSEQFAQLPDRDSAIAVLTTALKNEKTPHQIRDLQNRIERLSAIGTPIDPVATLPNSLGDTNATTPTMPIVEDGNLANLDSAGGQAKPMAPNEVTGTTALPAQTQALLDPNRALRAEAEQHEKLARNSPSIRFSSMSKAAQAWIQAGEIERAKKAIESAVTGLRSKTSSGKHRDHETLSDLYEQVEMKLDALTQLQHALRVVDSEHDVEKLQNKASALLTAIGTLDSQQQQELQPLLDPSYRYRIAAKLYETRSSSTPHITAMNLTRAAGKWQEADAVDEVERVGKEIETAIAKIPTAARYGPHEQLYAKIASVYEAAGLNESAVRCYAHAVEHATQDRQAQRYHQSASVLAEKNNLTLPTFDPEVAKKLDPLNEHRDKAQEQEDKAKENQSSIAYTYWQRAAESWLKAEEHERAIAAYRHVVDHYKQKDRSSEYDFTRIAEFYLKLGEKRLAIEAYQTALRKTRSDYSKKRIIEAINAAKKD</sequence>
<dbReference type="SUPFAM" id="SSF48452">
    <property type="entry name" value="TPR-like"/>
    <property type="match status" value="1"/>
</dbReference>
<dbReference type="Pfam" id="PF03983">
    <property type="entry name" value="SHD1"/>
    <property type="match status" value="1"/>
</dbReference>
<accession>A0ABT7PCH2</accession>
<comment type="caution">
    <text evidence="5">The sequence shown here is derived from an EMBL/GenBank/DDBJ whole genome shotgun (WGS) entry which is preliminary data.</text>
</comment>
<evidence type="ECO:0000256" key="1">
    <source>
        <dbReference type="SAM" id="Coils"/>
    </source>
</evidence>
<dbReference type="InterPro" id="IPR011990">
    <property type="entry name" value="TPR-like_helical_dom_sf"/>
</dbReference>
<dbReference type="RefSeq" id="WP_289161936.1">
    <property type="nucleotide sequence ID" value="NZ_JASZZN010000001.1"/>
</dbReference>
<dbReference type="InterPro" id="IPR036909">
    <property type="entry name" value="Cyt_c-like_dom_sf"/>
</dbReference>
<dbReference type="Gene3D" id="2.30.30.700">
    <property type="entry name" value="SLA1 homology domain 1"/>
    <property type="match status" value="1"/>
</dbReference>
<feature type="coiled-coil region" evidence="1">
    <location>
        <begin position="1268"/>
        <end position="1327"/>
    </location>
</feature>
<dbReference type="SMART" id="SM00028">
    <property type="entry name" value="TPR"/>
    <property type="match status" value="4"/>
</dbReference>